<feature type="compositionally biased region" description="Pro residues" evidence="1">
    <location>
        <begin position="281"/>
        <end position="290"/>
    </location>
</feature>
<dbReference type="GO" id="GO:0008654">
    <property type="term" value="P:phospholipid biosynthetic process"/>
    <property type="evidence" value="ECO:0007669"/>
    <property type="project" value="TreeGrafter"/>
</dbReference>
<name>A0A409XKC9_PSICY</name>
<feature type="compositionally biased region" description="Low complexity" evidence="1">
    <location>
        <begin position="508"/>
        <end position="527"/>
    </location>
</feature>
<dbReference type="GO" id="GO:0006357">
    <property type="term" value="P:regulation of transcription by RNA polymerase II"/>
    <property type="evidence" value="ECO:0007669"/>
    <property type="project" value="TreeGrafter"/>
</dbReference>
<feature type="compositionally biased region" description="Low complexity" evidence="1">
    <location>
        <begin position="537"/>
        <end position="573"/>
    </location>
</feature>
<feature type="compositionally biased region" description="Basic and acidic residues" evidence="1">
    <location>
        <begin position="498"/>
        <end position="507"/>
    </location>
</feature>
<feature type="region of interest" description="Disordered" evidence="1">
    <location>
        <begin position="688"/>
        <end position="772"/>
    </location>
</feature>
<feature type="compositionally biased region" description="Basic and acidic residues" evidence="1">
    <location>
        <begin position="716"/>
        <end position="729"/>
    </location>
</feature>
<feature type="region of interest" description="Disordered" evidence="1">
    <location>
        <begin position="1"/>
        <end position="127"/>
    </location>
</feature>
<dbReference type="PANTHER" id="PTHR38406">
    <property type="entry name" value="TRANSCRIPTIONAL REPRESSOR OPI1"/>
    <property type="match status" value="1"/>
</dbReference>
<dbReference type="InterPro" id="IPR013927">
    <property type="entry name" value="TF_Opi1_Ccg-8"/>
</dbReference>
<feature type="compositionally biased region" description="Polar residues" evidence="1">
    <location>
        <begin position="33"/>
        <end position="43"/>
    </location>
</feature>
<comment type="caution">
    <text evidence="2">The sequence shown here is derived from an EMBL/GenBank/DDBJ whole genome shotgun (WGS) entry which is preliminary data.</text>
</comment>
<feature type="region of interest" description="Disordered" evidence="1">
    <location>
        <begin position="479"/>
        <end position="592"/>
    </location>
</feature>
<feature type="compositionally biased region" description="Low complexity" evidence="1">
    <location>
        <begin position="320"/>
        <end position="333"/>
    </location>
</feature>
<feature type="compositionally biased region" description="Low complexity" evidence="1">
    <location>
        <begin position="44"/>
        <end position="93"/>
    </location>
</feature>
<feature type="compositionally biased region" description="Polar residues" evidence="1">
    <location>
        <begin position="334"/>
        <end position="349"/>
    </location>
</feature>
<feature type="compositionally biased region" description="Low complexity" evidence="1">
    <location>
        <begin position="109"/>
        <end position="127"/>
    </location>
</feature>
<dbReference type="GO" id="GO:0005634">
    <property type="term" value="C:nucleus"/>
    <property type="evidence" value="ECO:0007669"/>
    <property type="project" value="TreeGrafter"/>
</dbReference>
<feature type="region of interest" description="Disordered" evidence="1">
    <location>
        <begin position="201"/>
        <end position="254"/>
    </location>
</feature>
<dbReference type="Proteomes" id="UP000283269">
    <property type="component" value="Unassembled WGS sequence"/>
</dbReference>
<dbReference type="AlphaFoldDB" id="A0A409XKC9"/>
<sequence>MKEDTPPTATMRGLDDQEESVRIAVKALGDMRNMNSNTRSRAPSYSQSQSESHSQSHNTKLPPIILPPLSISTSPSNKSDNNNSFSSSIASSSVAGLPSTSTSSSGAEPGTSISPPPSSTLEPTASSPAFVSRMSHFPLVGSALRVYEQGKASSRVVKYGAEMVESSVKSISRPVIDRLPVNVNQLDEFACRQLDRLDKYRRPSTSGEHPSSPADANPSTGTAPSPADRDRGRPKLRSKTLDGSAVADDDDDGEMQVVDRIERGGRSVPKWLEGAFSLPFFSPPPPPPDSSPYGYSSSRSTYSRGSTPTRDGGSERERSSSSYANANNSVNGSHASSSTTTENGSERQVAQRSRWQAVLLEAGGLSAALSEESMRRLKYCLQWLQYATAHIDAQILILRDFTASLQTSTSSSTNTTPPRPRPPISEEHMRKLIDVRRDIVHTIRQVVDVVSKYAGGALPEPARGRVRGFILKLPQRWASRAGGDSASGSSNIVGGEGDGGRDREREVVAAAAGSGTGVVRRAGGQRRAAQRERGVDSGSSASASMSGPGSGMRSGASSAAVSPSSSPSVARAVLGGGASGGNGHGGAGGAGQTTVSATAALVASQRILTLATESLDMMRNVTGVVKDSLDRADAWVGRLRTVGIQRNVQDGDPDVEGSIVPSDSATVASSRDRDQDFEFEFSDRMRYRPSHYSHNHSRKGSTQSDSVQSSVEMEVDMERDLRERDRGERSPFFSAASSTAWGSSIPSTPGVGVPAHLAGSGSGSGGLSRKESALSMGTDGVVGVHSPSASVSGLPIGVGAMSLGSRYGTPKSGIVGLPEEGDGDVLRDLKGDLKGGDRYGDVAVVDGDRDMDREVKREAKVVALREEEEEEGMDVDDVGA</sequence>
<dbReference type="OrthoDB" id="2441642at2759"/>
<feature type="compositionally biased region" description="Polar residues" evidence="1">
    <location>
        <begin position="735"/>
        <end position="747"/>
    </location>
</feature>
<dbReference type="Pfam" id="PF08618">
    <property type="entry name" value="Opi1"/>
    <property type="match status" value="1"/>
</dbReference>
<feature type="compositionally biased region" description="Basic residues" evidence="1">
    <location>
        <begin position="688"/>
        <end position="699"/>
    </location>
</feature>
<feature type="region of interest" description="Disordered" evidence="1">
    <location>
        <begin position="648"/>
        <end position="673"/>
    </location>
</feature>
<accession>A0A409XKC9</accession>
<gene>
    <name evidence="2" type="ORF">CVT25_001223</name>
</gene>
<feature type="region of interest" description="Disordered" evidence="1">
    <location>
        <begin position="280"/>
        <end position="349"/>
    </location>
</feature>
<feature type="compositionally biased region" description="Polar residues" evidence="1">
    <location>
        <begin position="700"/>
        <end position="711"/>
    </location>
</feature>
<evidence type="ECO:0008006" key="4">
    <source>
        <dbReference type="Google" id="ProtNLM"/>
    </source>
</evidence>
<feature type="compositionally biased region" description="Low complexity" evidence="1">
    <location>
        <begin position="291"/>
        <end position="310"/>
    </location>
</feature>
<evidence type="ECO:0000313" key="3">
    <source>
        <dbReference type="Proteomes" id="UP000283269"/>
    </source>
</evidence>
<dbReference type="EMBL" id="NHYD01001423">
    <property type="protein sequence ID" value="PPQ91207.1"/>
    <property type="molecule type" value="Genomic_DNA"/>
</dbReference>
<feature type="compositionally biased region" description="Gly residues" evidence="1">
    <location>
        <begin position="574"/>
        <end position="591"/>
    </location>
</feature>
<dbReference type="PANTHER" id="PTHR38406:SF1">
    <property type="entry name" value="TRANSCRIPTIONAL REPRESSOR OPI1"/>
    <property type="match status" value="1"/>
</dbReference>
<protein>
    <recommendedName>
        <fullName evidence="4">Opi1-domain-containing protein</fullName>
    </recommendedName>
</protein>
<dbReference type="GO" id="GO:0005783">
    <property type="term" value="C:endoplasmic reticulum"/>
    <property type="evidence" value="ECO:0007669"/>
    <property type="project" value="TreeGrafter"/>
</dbReference>
<evidence type="ECO:0000313" key="2">
    <source>
        <dbReference type="EMBL" id="PPQ91207.1"/>
    </source>
</evidence>
<dbReference type="STRING" id="93625.A0A409XKC9"/>
<organism evidence="2 3">
    <name type="scientific">Psilocybe cyanescens</name>
    <dbReference type="NCBI Taxonomy" id="93625"/>
    <lineage>
        <taxon>Eukaryota</taxon>
        <taxon>Fungi</taxon>
        <taxon>Dikarya</taxon>
        <taxon>Basidiomycota</taxon>
        <taxon>Agaricomycotina</taxon>
        <taxon>Agaricomycetes</taxon>
        <taxon>Agaricomycetidae</taxon>
        <taxon>Agaricales</taxon>
        <taxon>Agaricineae</taxon>
        <taxon>Strophariaceae</taxon>
        <taxon>Psilocybe</taxon>
    </lineage>
</organism>
<evidence type="ECO:0000256" key="1">
    <source>
        <dbReference type="SAM" id="MobiDB-lite"/>
    </source>
</evidence>
<proteinExistence type="predicted"/>
<reference evidence="2 3" key="1">
    <citation type="journal article" date="2018" name="Evol. Lett.">
        <title>Horizontal gene cluster transfer increased hallucinogenic mushroom diversity.</title>
        <authorList>
            <person name="Reynolds H.T."/>
            <person name="Vijayakumar V."/>
            <person name="Gluck-Thaler E."/>
            <person name="Korotkin H.B."/>
            <person name="Matheny P.B."/>
            <person name="Slot J.C."/>
        </authorList>
    </citation>
    <scope>NUCLEOTIDE SEQUENCE [LARGE SCALE GENOMIC DNA]</scope>
    <source>
        <strain evidence="2 3">2631</strain>
    </source>
</reference>
<dbReference type="GO" id="GO:0030968">
    <property type="term" value="P:endoplasmic reticulum unfolded protein response"/>
    <property type="evidence" value="ECO:0007669"/>
    <property type="project" value="TreeGrafter"/>
</dbReference>
<dbReference type="GO" id="GO:0003714">
    <property type="term" value="F:transcription corepressor activity"/>
    <property type="evidence" value="ECO:0007669"/>
    <property type="project" value="InterPro"/>
</dbReference>
<feature type="compositionally biased region" description="Low complexity" evidence="1">
    <location>
        <begin position="479"/>
        <end position="490"/>
    </location>
</feature>
<keyword evidence="3" id="KW-1185">Reference proteome</keyword>
<dbReference type="InParanoid" id="A0A409XKC9"/>